<dbReference type="PROSITE" id="PS50109">
    <property type="entry name" value="HIS_KIN"/>
    <property type="match status" value="1"/>
</dbReference>
<comment type="caution">
    <text evidence="14">The sequence shown here is derived from an EMBL/GenBank/DDBJ whole genome shotgun (WGS) entry which is preliminary data.</text>
</comment>
<evidence type="ECO:0000256" key="5">
    <source>
        <dbReference type="ARBA" id="ARBA00022553"/>
    </source>
</evidence>
<dbReference type="CDD" id="cd00075">
    <property type="entry name" value="HATPase"/>
    <property type="match status" value="1"/>
</dbReference>
<feature type="domain" description="PAS" evidence="13">
    <location>
        <begin position="76"/>
        <end position="125"/>
    </location>
</feature>
<keyword evidence="6 14" id="KW-0808">Transferase</keyword>
<dbReference type="Pfam" id="PF02518">
    <property type="entry name" value="HATPase_c"/>
    <property type="match status" value="1"/>
</dbReference>
<keyword evidence="7" id="KW-0547">Nucleotide-binding</keyword>
<dbReference type="InterPro" id="IPR013767">
    <property type="entry name" value="PAS_fold"/>
</dbReference>
<accession>A0A645CHE0</accession>
<keyword evidence="10" id="KW-0902">Two-component regulatory system</keyword>
<evidence type="ECO:0000256" key="3">
    <source>
        <dbReference type="ARBA" id="ARBA00012438"/>
    </source>
</evidence>
<dbReference type="GO" id="GO:0005524">
    <property type="term" value="F:ATP binding"/>
    <property type="evidence" value="ECO:0007669"/>
    <property type="project" value="UniProtKB-KW"/>
</dbReference>
<dbReference type="GO" id="GO:0006355">
    <property type="term" value="P:regulation of DNA-templated transcription"/>
    <property type="evidence" value="ECO:0007669"/>
    <property type="project" value="InterPro"/>
</dbReference>
<dbReference type="SMART" id="SM00388">
    <property type="entry name" value="HisKA"/>
    <property type="match status" value="1"/>
</dbReference>
<evidence type="ECO:0000256" key="6">
    <source>
        <dbReference type="ARBA" id="ARBA00022679"/>
    </source>
</evidence>
<dbReference type="PANTHER" id="PTHR45453">
    <property type="entry name" value="PHOSPHATE REGULON SENSOR PROTEIN PHOR"/>
    <property type="match status" value="1"/>
</dbReference>
<keyword evidence="4" id="KW-1003">Cell membrane</keyword>
<evidence type="ECO:0000256" key="7">
    <source>
        <dbReference type="ARBA" id="ARBA00022741"/>
    </source>
</evidence>
<dbReference type="FunFam" id="1.10.287.130:FF:000008">
    <property type="entry name" value="Two-component sensor histidine kinase"/>
    <property type="match status" value="1"/>
</dbReference>
<dbReference type="Pfam" id="PF00512">
    <property type="entry name" value="HisKA"/>
    <property type="match status" value="1"/>
</dbReference>
<evidence type="ECO:0000256" key="4">
    <source>
        <dbReference type="ARBA" id="ARBA00022475"/>
    </source>
</evidence>
<evidence type="ECO:0000256" key="10">
    <source>
        <dbReference type="ARBA" id="ARBA00023012"/>
    </source>
</evidence>
<dbReference type="InterPro" id="IPR036890">
    <property type="entry name" value="HATPase_C_sf"/>
</dbReference>
<organism evidence="14">
    <name type="scientific">bioreactor metagenome</name>
    <dbReference type="NCBI Taxonomy" id="1076179"/>
    <lineage>
        <taxon>unclassified sequences</taxon>
        <taxon>metagenomes</taxon>
        <taxon>ecological metagenomes</taxon>
    </lineage>
</organism>
<dbReference type="InterPro" id="IPR036097">
    <property type="entry name" value="HisK_dim/P_sf"/>
</dbReference>
<dbReference type="SMART" id="SM00091">
    <property type="entry name" value="PAS"/>
    <property type="match status" value="1"/>
</dbReference>
<keyword evidence="9" id="KW-0067">ATP-binding</keyword>
<protein>
    <recommendedName>
        <fullName evidence="3">histidine kinase</fullName>
        <ecNumber evidence="3">2.7.13.3</ecNumber>
    </recommendedName>
</protein>
<dbReference type="InterPro" id="IPR003661">
    <property type="entry name" value="HisK_dim/P_dom"/>
</dbReference>
<dbReference type="InterPro" id="IPR003594">
    <property type="entry name" value="HATPase_dom"/>
</dbReference>
<keyword evidence="11" id="KW-0472">Membrane</keyword>
<dbReference type="SUPFAM" id="SSF55785">
    <property type="entry name" value="PYP-like sensor domain (PAS domain)"/>
    <property type="match status" value="1"/>
</dbReference>
<dbReference type="InterPro" id="IPR035965">
    <property type="entry name" value="PAS-like_dom_sf"/>
</dbReference>
<comment type="catalytic activity">
    <reaction evidence="1">
        <text>ATP + protein L-histidine = ADP + protein N-phospho-L-histidine.</text>
        <dbReference type="EC" id="2.7.13.3"/>
    </reaction>
</comment>
<comment type="subcellular location">
    <subcellularLocation>
        <location evidence="2">Cell membrane</location>
    </subcellularLocation>
</comment>
<dbReference type="InterPro" id="IPR004358">
    <property type="entry name" value="Sig_transdc_His_kin-like_C"/>
</dbReference>
<dbReference type="InterPro" id="IPR050351">
    <property type="entry name" value="BphY/WalK/GraS-like"/>
</dbReference>
<dbReference type="CDD" id="cd00082">
    <property type="entry name" value="HisKA"/>
    <property type="match status" value="1"/>
</dbReference>
<keyword evidence="5" id="KW-0597">Phosphoprotein</keyword>
<evidence type="ECO:0000256" key="9">
    <source>
        <dbReference type="ARBA" id="ARBA00022840"/>
    </source>
</evidence>
<evidence type="ECO:0000256" key="1">
    <source>
        <dbReference type="ARBA" id="ARBA00000085"/>
    </source>
</evidence>
<dbReference type="PRINTS" id="PR00344">
    <property type="entry name" value="BCTRLSENSOR"/>
</dbReference>
<evidence type="ECO:0000256" key="8">
    <source>
        <dbReference type="ARBA" id="ARBA00022777"/>
    </source>
</evidence>
<evidence type="ECO:0000259" key="13">
    <source>
        <dbReference type="PROSITE" id="PS50112"/>
    </source>
</evidence>
<dbReference type="NCBIfam" id="TIGR00229">
    <property type="entry name" value="sensory_box"/>
    <property type="match status" value="1"/>
</dbReference>
<sequence length="412" mass="44860">MLGSLLPTMLVILFAIVVISALFARYAAKTIVQPINALDLENPLGNATYDELAPLLTGMERQRREIVSRITALSEKQREFTAVTENMREGFILLDANDRMLAVNGSAAQTFGADTKNVIGSHVLMLNRSVAIQQALEQAKQEGAGQSTLIRGAKTYQVLASQVLDHHAAAGTVILILDITDRVAAEQMRREFSANVSHELKTPLTSILGYAEIMRDGVAKPEDTRRFAGKIHSEASQLMSLIEDIIRLSQLDEKTALPEMIPVDLKAICEDVCQRLVPQAEKAGVTLHVNCEPASVRGIPKVLEEIVQNLVENAIKYNTSNGTVGVSLKRSGQRVELHVSDTGIGIPEEHLSRVFERFYRVDRSRNKQIVGTGLGLSIVKHSADILGATVALESKVGIGTAVTVSFPAIDLR</sequence>
<evidence type="ECO:0000313" key="14">
    <source>
        <dbReference type="EMBL" id="MPM76302.1"/>
    </source>
</evidence>
<dbReference type="GO" id="GO:0000155">
    <property type="term" value="F:phosphorelay sensor kinase activity"/>
    <property type="evidence" value="ECO:0007669"/>
    <property type="project" value="InterPro"/>
</dbReference>
<keyword evidence="8" id="KW-0418">Kinase</keyword>
<proteinExistence type="predicted"/>
<dbReference type="Gene3D" id="3.30.450.20">
    <property type="entry name" value="PAS domain"/>
    <property type="match status" value="1"/>
</dbReference>
<dbReference type="Pfam" id="PF00989">
    <property type="entry name" value="PAS"/>
    <property type="match status" value="1"/>
</dbReference>
<dbReference type="EC" id="2.7.13.3" evidence="3"/>
<dbReference type="InterPro" id="IPR000014">
    <property type="entry name" value="PAS"/>
</dbReference>
<evidence type="ECO:0000259" key="12">
    <source>
        <dbReference type="PROSITE" id="PS50109"/>
    </source>
</evidence>
<dbReference type="AlphaFoldDB" id="A0A645CHE0"/>
<dbReference type="CDD" id="cd00130">
    <property type="entry name" value="PAS"/>
    <property type="match status" value="1"/>
</dbReference>
<dbReference type="InterPro" id="IPR005467">
    <property type="entry name" value="His_kinase_dom"/>
</dbReference>
<dbReference type="PANTHER" id="PTHR45453:SF1">
    <property type="entry name" value="PHOSPHATE REGULON SENSOR PROTEIN PHOR"/>
    <property type="match status" value="1"/>
</dbReference>
<evidence type="ECO:0000256" key="2">
    <source>
        <dbReference type="ARBA" id="ARBA00004236"/>
    </source>
</evidence>
<reference evidence="14" key="1">
    <citation type="submission" date="2019-08" db="EMBL/GenBank/DDBJ databases">
        <authorList>
            <person name="Kucharzyk K."/>
            <person name="Murdoch R.W."/>
            <person name="Higgins S."/>
            <person name="Loffler F."/>
        </authorList>
    </citation>
    <scope>NUCLEOTIDE SEQUENCE</scope>
</reference>
<feature type="domain" description="Histidine kinase" evidence="12">
    <location>
        <begin position="195"/>
        <end position="410"/>
    </location>
</feature>
<dbReference type="GO" id="GO:0004721">
    <property type="term" value="F:phosphoprotein phosphatase activity"/>
    <property type="evidence" value="ECO:0007669"/>
    <property type="project" value="TreeGrafter"/>
</dbReference>
<name>A0A645CHE0_9ZZZZ</name>
<dbReference type="PROSITE" id="PS50112">
    <property type="entry name" value="PAS"/>
    <property type="match status" value="1"/>
</dbReference>
<dbReference type="EMBL" id="VSSQ01027193">
    <property type="protein sequence ID" value="MPM76302.1"/>
    <property type="molecule type" value="Genomic_DNA"/>
</dbReference>
<dbReference type="Gene3D" id="3.30.565.10">
    <property type="entry name" value="Histidine kinase-like ATPase, C-terminal domain"/>
    <property type="match status" value="1"/>
</dbReference>
<dbReference type="SUPFAM" id="SSF47384">
    <property type="entry name" value="Homodimeric domain of signal transducing histidine kinase"/>
    <property type="match status" value="1"/>
</dbReference>
<dbReference type="GO" id="GO:0016036">
    <property type="term" value="P:cellular response to phosphate starvation"/>
    <property type="evidence" value="ECO:0007669"/>
    <property type="project" value="TreeGrafter"/>
</dbReference>
<dbReference type="FunFam" id="3.30.565.10:FF:000006">
    <property type="entry name" value="Sensor histidine kinase WalK"/>
    <property type="match status" value="1"/>
</dbReference>
<gene>
    <name evidence="14" type="primary">phoR_29</name>
    <name evidence="14" type="ORF">SDC9_123300</name>
</gene>
<dbReference type="GO" id="GO:0005886">
    <property type="term" value="C:plasma membrane"/>
    <property type="evidence" value="ECO:0007669"/>
    <property type="project" value="UniProtKB-SubCell"/>
</dbReference>
<dbReference type="SMART" id="SM00387">
    <property type="entry name" value="HATPase_c"/>
    <property type="match status" value="1"/>
</dbReference>
<dbReference type="SUPFAM" id="SSF55874">
    <property type="entry name" value="ATPase domain of HSP90 chaperone/DNA topoisomerase II/histidine kinase"/>
    <property type="match status" value="1"/>
</dbReference>
<evidence type="ECO:0000256" key="11">
    <source>
        <dbReference type="ARBA" id="ARBA00023136"/>
    </source>
</evidence>
<dbReference type="Gene3D" id="1.10.287.130">
    <property type="match status" value="1"/>
</dbReference>